<keyword evidence="10" id="KW-1185">Reference proteome</keyword>
<keyword evidence="3" id="KW-1003">Cell membrane</keyword>
<evidence type="ECO:0000256" key="4">
    <source>
        <dbReference type="ARBA" id="ARBA00022692"/>
    </source>
</evidence>
<proteinExistence type="inferred from homology"/>
<keyword evidence="6 8" id="KW-1133">Transmembrane helix</keyword>
<dbReference type="Pfam" id="PF04093">
    <property type="entry name" value="MreD"/>
    <property type="match status" value="1"/>
</dbReference>
<organism evidence="9 10">
    <name type="scientific">[Lactobacillus] rogosae</name>
    <dbReference type="NCBI Taxonomy" id="706562"/>
    <lineage>
        <taxon>Bacteria</taxon>
        <taxon>Bacillati</taxon>
        <taxon>Bacillota</taxon>
        <taxon>Clostridia</taxon>
        <taxon>Lachnospirales</taxon>
        <taxon>Lachnospiraceae</taxon>
        <taxon>Lachnospira</taxon>
    </lineage>
</organism>
<feature type="transmembrane region" description="Helical" evidence="8">
    <location>
        <begin position="100"/>
        <end position="122"/>
    </location>
</feature>
<dbReference type="EMBL" id="JBBMER010000001">
    <property type="protein sequence ID" value="MEQ2378572.1"/>
    <property type="molecule type" value="Genomic_DNA"/>
</dbReference>
<dbReference type="Proteomes" id="UP001442364">
    <property type="component" value="Unassembled WGS sequence"/>
</dbReference>
<evidence type="ECO:0000256" key="3">
    <source>
        <dbReference type="ARBA" id="ARBA00022475"/>
    </source>
</evidence>
<evidence type="ECO:0000313" key="10">
    <source>
        <dbReference type="Proteomes" id="UP001442364"/>
    </source>
</evidence>
<comment type="similarity">
    <text evidence="2">Belongs to the MreD family.</text>
</comment>
<gene>
    <name evidence="9" type="primary">mreD</name>
    <name evidence="9" type="ORF">WMO14_01550</name>
</gene>
<dbReference type="NCBIfam" id="TIGR03426">
    <property type="entry name" value="shape_MreD"/>
    <property type="match status" value="1"/>
</dbReference>
<feature type="transmembrane region" description="Helical" evidence="8">
    <location>
        <begin position="65"/>
        <end position="88"/>
    </location>
</feature>
<accession>A0ABV1BS34</accession>
<keyword evidence="7 8" id="KW-0472">Membrane</keyword>
<evidence type="ECO:0000256" key="7">
    <source>
        <dbReference type="ARBA" id="ARBA00023136"/>
    </source>
</evidence>
<comment type="subcellular location">
    <subcellularLocation>
        <location evidence="1">Cell membrane</location>
        <topology evidence="1">Multi-pass membrane protein</topology>
    </subcellularLocation>
</comment>
<evidence type="ECO:0000313" key="9">
    <source>
        <dbReference type="EMBL" id="MEQ2378572.1"/>
    </source>
</evidence>
<name>A0ABV1BS34_9FIRM</name>
<protein>
    <submittedName>
        <fullName evidence="9">Rod shape-determining protein MreD</fullName>
    </submittedName>
</protein>
<evidence type="ECO:0000256" key="1">
    <source>
        <dbReference type="ARBA" id="ARBA00004651"/>
    </source>
</evidence>
<keyword evidence="4 8" id="KW-0812">Transmembrane</keyword>
<feature type="transmembrane region" description="Helical" evidence="8">
    <location>
        <begin position="134"/>
        <end position="153"/>
    </location>
</feature>
<evidence type="ECO:0000256" key="8">
    <source>
        <dbReference type="SAM" id="Phobius"/>
    </source>
</evidence>
<evidence type="ECO:0000256" key="6">
    <source>
        <dbReference type="ARBA" id="ARBA00022989"/>
    </source>
</evidence>
<feature type="transmembrane region" description="Helical" evidence="8">
    <location>
        <begin position="12"/>
        <end position="45"/>
    </location>
</feature>
<keyword evidence="5" id="KW-0133">Cell shape</keyword>
<evidence type="ECO:0000256" key="2">
    <source>
        <dbReference type="ARBA" id="ARBA00007776"/>
    </source>
</evidence>
<reference evidence="9 10" key="1">
    <citation type="submission" date="2024-03" db="EMBL/GenBank/DDBJ databases">
        <title>Human intestinal bacterial collection.</title>
        <authorList>
            <person name="Pauvert C."/>
            <person name="Hitch T.C.A."/>
            <person name="Clavel T."/>
        </authorList>
    </citation>
    <scope>NUCLEOTIDE SEQUENCE [LARGE SCALE GENOMIC DNA]</scope>
    <source>
        <strain evidence="9 10">CLA-AA-H255</strain>
    </source>
</reference>
<sequence length="177" mass="20399">MKRKVAEIILILLFYLIQVTFGNAIGIGGITPNLLIILPVLFGFFKGRNEGMLVGFLSGVMYDLFFSSLFGFSALVFVYIGYFSGIFYKEYEKVEVLIPLAMIMASDFVFEFLSYIGNFLLHNRLNVDFFLRRFIMPEVVYTLVVALVLYYPLMKFDSILDIQWKKRKKGILDEGSI</sequence>
<dbReference type="InterPro" id="IPR007227">
    <property type="entry name" value="Cell_shape_determining_MreD"/>
</dbReference>
<dbReference type="RefSeq" id="WP_022501784.1">
    <property type="nucleotide sequence ID" value="NZ_DAWCMB010000247.1"/>
</dbReference>
<dbReference type="InterPro" id="IPR017225">
    <property type="entry name" value="Cell_shape_determin_MreD_prd"/>
</dbReference>
<evidence type="ECO:0000256" key="5">
    <source>
        <dbReference type="ARBA" id="ARBA00022960"/>
    </source>
</evidence>
<dbReference type="PIRSF" id="PIRSF037497">
    <property type="entry name" value="MreD_Clostridium/Treponema_prd"/>
    <property type="match status" value="1"/>
</dbReference>
<comment type="caution">
    <text evidence="9">The sequence shown here is derived from an EMBL/GenBank/DDBJ whole genome shotgun (WGS) entry which is preliminary data.</text>
</comment>